<comment type="caution">
    <text evidence="3">The sequence shown here is derived from an EMBL/GenBank/DDBJ whole genome shotgun (WGS) entry which is preliminary data.</text>
</comment>
<dbReference type="EMBL" id="JAVDQF010000001">
    <property type="protein sequence ID" value="MDR6269651.1"/>
    <property type="molecule type" value="Genomic_DNA"/>
</dbReference>
<evidence type="ECO:0000256" key="1">
    <source>
        <dbReference type="SAM" id="MobiDB-lite"/>
    </source>
</evidence>
<sequence>MSVFPVPGSPVPERQPANRWLSTTIIGAVLATGAVSIVAGAVFLSKQTANTWAITYEVTVTGPTDDRLSSISYAAAPARGEDSADVSEAEVRTDPAAGPGVPASWTTEVQITAQKRAGITATAQPGSTASCRILLDASRELARQTGSPGGTVSCSVDTPAFPEK</sequence>
<reference evidence="3 4" key="1">
    <citation type="submission" date="2023-07" db="EMBL/GenBank/DDBJ databases">
        <title>Sequencing the genomes of 1000 actinobacteria strains.</title>
        <authorList>
            <person name="Klenk H.-P."/>
        </authorList>
    </citation>
    <scope>NUCLEOTIDE SEQUENCE [LARGE SCALE GENOMIC DNA]</scope>
    <source>
        <strain evidence="3 4">DSM 14555</strain>
    </source>
</reference>
<evidence type="ECO:0000313" key="4">
    <source>
        <dbReference type="Proteomes" id="UP001185069"/>
    </source>
</evidence>
<dbReference type="Gene3D" id="2.60.40.2880">
    <property type="entry name" value="MmpS1-5, C-terminal soluble domain"/>
    <property type="match status" value="1"/>
</dbReference>
<dbReference type="RefSeq" id="WP_309798137.1">
    <property type="nucleotide sequence ID" value="NZ_BAAAHY010000005.1"/>
</dbReference>
<feature type="region of interest" description="Disordered" evidence="1">
    <location>
        <begin position="142"/>
        <end position="164"/>
    </location>
</feature>
<dbReference type="InterPro" id="IPR038468">
    <property type="entry name" value="MmpS_C"/>
</dbReference>
<feature type="region of interest" description="Disordered" evidence="1">
    <location>
        <begin position="78"/>
        <end position="105"/>
    </location>
</feature>
<proteinExistence type="predicted"/>
<organism evidence="3 4">
    <name type="scientific">Arthrobacter russicus</name>
    <dbReference type="NCBI Taxonomy" id="172040"/>
    <lineage>
        <taxon>Bacteria</taxon>
        <taxon>Bacillati</taxon>
        <taxon>Actinomycetota</taxon>
        <taxon>Actinomycetes</taxon>
        <taxon>Micrococcales</taxon>
        <taxon>Micrococcaceae</taxon>
        <taxon>Arthrobacter</taxon>
    </lineage>
</organism>
<evidence type="ECO:0000313" key="3">
    <source>
        <dbReference type="EMBL" id="MDR6269651.1"/>
    </source>
</evidence>
<gene>
    <name evidence="3" type="ORF">JOE69_001889</name>
</gene>
<name>A0ABU1JB55_9MICC</name>
<keyword evidence="2" id="KW-0812">Transmembrane</keyword>
<keyword evidence="4" id="KW-1185">Reference proteome</keyword>
<accession>A0ABU1JB55</accession>
<keyword evidence="2" id="KW-1133">Transmembrane helix</keyword>
<feature type="compositionally biased region" description="Polar residues" evidence="1">
    <location>
        <begin position="144"/>
        <end position="156"/>
    </location>
</feature>
<evidence type="ECO:0008006" key="5">
    <source>
        <dbReference type="Google" id="ProtNLM"/>
    </source>
</evidence>
<protein>
    <recommendedName>
        <fullName evidence="5">MmpS family membrane protein</fullName>
    </recommendedName>
</protein>
<feature type="transmembrane region" description="Helical" evidence="2">
    <location>
        <begin position="20"/>
        <end position="44"/>
    </location>
</feature>
<dbReference type="Proteomes" id="UP001185069">
    <property type="component" value="Unassembled WGS sequence"/>
</dbReference>
<keyword evidence="2" id="KW-0472">Membrane</keyword>
<evidence type="ECO:0000256" key="2">
    <source>
        <dbReference type="SAM" id="Phobius"/>
    </source>
</evidence>